<accession>A0A3S5GL09</accession>
<keyword evidence="1" id="KW-0812">Transmembrane</keyword>
<reference evidence="2" key="1">
    <citation type="journal article" date="2018" name="J. Hered.">
        <title>One hundred mitochondrial genomes of cicadas.</title>
        <authorList>
            <person name="Lukasik P."/>
            <person name="Chong R.A."/>
            <person name="Nazario K."/>
            <person name="Matsuura Y."/>
            <person name="Bublitz D."/>
            <person name="Campbell M.A."/>
            <person name="Meyer M."/>
            <person name="Van Leuven J.T."/>
            <person name="Pessacq P."/>
            <person name="Veloso C."/>
            <person name="Simon C."/>
            <person name="McCutcheon J.P."/>
        </authorList>
    </citation>
    <scope>NUCLEOTIDE SEQUENCE</scope>
    <source>
        <strain evidence="2">TETCRI</strain>
        <tissue evidence="2">Bacteriome</tissue>
    </source>
</reference>
<organism evidence="2">
    <name type="scientific">Tettigarcta crinita</name>
    <name type="common">hairy cicada</name>
    <dbReference type="NCBI Taxonomy" id="295286"/>
    <lineage>
        <taxon>Eukaryota</taxon>
        <taxon>Metazoa</taxon>
        <taxon>Ecdysozoa</taxon>
        <taxon>Arthropoda</taxon>
        <taxon>Hexapoda</taxon>
        <taxon>Insecta</taxon>
        <taxon>Pterygota</taxon>
        <taxon>Neoptera</taxon>
        <taxon>Paraneoptera</taxon>
        <taxon>Hemiptera</taxon>
        <taxon>Auchenorrhyncha</taxon>
        <taxon>Cicadoidea</taxon>
        <taxon>Tettigarctidae</taxon>
        <taxon>Tettigarcta</taxon>
    </lineage>
</organism>
<sequence length="48" mass="6174">MSPMYWIILFMYFNCIVMMLMFVIYFNYTNIPKFNKNEILKFKNNWMW</sequence>
<geneLocation type="mitochondrion" evidence="2"/>
<keyword evidence="1" id="KW-1133">Transmembrane helix</keyword>
<protein>
    <submittedName>
        <fullName evidence="2">ATP synthase F0 subunit 8</fullName>
    </submittedName>
</protein>
<keyword evidence="2" id="KW-0496">Mitochondrion</keyword>
<evidence type="ECO:0000313" key="2">
    <source>
        <dbReference type="EMBL" id="AWV83721.1"/>
    </source>
</evidence>
<evidence type="ECO:0000256" key="1">
    <source>
        <dbReference type="SAM" id="Phobius"/>
    </source>
</evidence>
<keyword evidence="1" id="KW-0472">Membrane</keyword>
<name>A0A3S5GL09_9HEMI</name>
<gene>
    <name evidence="2" type="primary">atp8</name>
</gene>
<dbReference type="EMBL" id="MG737758">
    <property type="protein sequence ID" value="AWV83721.1"/>
    <property type="molecule type" value="Genomic_DNA"/>
</dbReference>
<dbReference type="AlphaFoldDB" id="A0A3S5GL09"/>
<feature type="transmembrane region" description="Helical" evidence="1">
    <location>
        <begin position="6"/>
        <end position="28"/>
    </location>
</feature>
<proteinExistence type="predicted"/>